<dbReference type="Pfam" id="PF13505">
    <property type="entry name" value="OMP_b-brl"/>
    <property type="match status" value="1"/>
</dbReference>
<dbReference type="InterPro" id="IPR011250">
    <property type="entry name" value="OMP/PagP_B-barrel"/>
</dbReference>
<feature type="domain" description="Outer membrane protein beta-barrel" evidence="2">
    <location>
        <begin position="65"/>
        <end position="228"/>
    </location>
</feature>
<dbReference type="Proteomes" id="UP000630805">
    <property type="component" value="Unassembled WGS sequence"/>
</dbReference>
<accession>A0ABX2PT96</accession>
<sequence>MYGSPAAAQDSGWSFYGSFYIYGADTETTIGPLESELSFSDALNNLDLAFMGTAEARHGRWSLIADYMRTDLTFEGDTPGPVFSGAETSLKTQFFSGYAAYTVYQDQALGVDLGGGFRWFDTSSTIILVGGPTSAPSSKSSDDWIDPLIAARIWYQINDRWSVIALADYGGFRSDRETAQFVAKAGYAIAPKWNLRAGYRYIMVDKGEGDSKFKLSQSGPVLGVTYSF</sequence>
<evidence type="ECO:0000259" key="2">
    <source>
        <dbReference type="Pfam" id="PF13505"/>
    </source>
</evidence>
<dbReference type="SUPFAM" id="SSF56925">
    <property type="entry name" value="OMPA-like"/>
    <property type="match status" value="1"/>
</dbReference>
<evidence type="ECO:0000313" key="3">
    <source>
        <dbReference type="EMBL" id="NVO56881.1"/>
    </source>
</evidence>
<gene>
    <name evidence="3" type="ORF">HW561_13890</name>
</gene>
<dbReference type="InterPro" id="IPR027385">
    <property type="entry name" value="Beta-barrel_OMP"/>
</dbReference>
<organism evidence="3 4">
    <name type="scientific">Ruegeria haliotis</name>
    <dbReference type="NCBI Taxonomy" id="2747601"/>
    <lineage>
        <taxon>Bacteria</taxon>
        <taxon>Pseudomonadati</taxon>
        <taxon>Pseudomonadota</taxon>
        <taxon>Alphaproteobacteria</taxon>
        <taxon>Rhodobacterales</taxon>
        <taxon>Roseobacteraceae</taxon>
        <taxon>Ruegeria</taxon>
    </lineage>
</organism>
<dbReference type="Gene3D" id="2.40.160.20">
    <property type="match status" value="1"/>
</dbReference>
<proteinExistence type="predicted"/>
<keyword evidence="1" id="KW-0732">Signal</keyword>
<evidence type="ECO:0000313" key="4">
    <source>
        <dbReference type="Proteomes" id="UP000630805"/>
    </source>
</evidence>
<dbReference type="EMBL" id="JABXWT010000007">
    <property type="protein sequence ID" value="NVO56881.1"/>
    <property type="molecule type" value="Genomic_DNA"/>
</dbReference>
<name>A0ABX2PT96_9RHOB</name>
<evidence type="ECO:0000256" key="1">
    <source>
        <dbReference type="ARBA" id="ARBA00022729"/>
    </source>
</evidence>
<protein>
    <submittedName>
        <fullName evidence="3">Porin family protein</fullName>
    </submittedName>
</protein>
<reference evidence="3 4" key="1">
    <citation type="submission" date="2020-06" db="EMBL/GenBank/DDBJ databases">
        <authorList>
            <person name="Cao W.R."/>
        </authorList>
    </citation>
    <scope>NUCLEOTIDE SEQUENCE [LARGE SCALE GENOMIC DNA]</scope>
    <source>
        <strain evidence="3 4">B1Z28</strain>
    </source>
</reference>
<keyword evidence="4" id="KW-1185">Reference proteome</keyword>
<comment type="caution">
    <text evidence="3">The sequence shown here is derived from an EMBL/GenBank/DDBJ whole genome shotgun (WGS) entry which is preliminary data.</text>
</comment>